<keyword evidence="7" id="KW-0521">NADP</keyword>
<feature type="transmembrane region" description="Helical" evidence="13">
    <location>
        <begin position="24"/>
        <end position="41"/>
    </location>
</feature>
<comment type="caution">
    <text evidence="14">The sequence shown here is derived from an EMBL/GenBank/DDBJ whole genome shotgun (WGS) entry which is preliminary data.</text>
</comment>
<dbReference type="GO" id="GO:0016020">
    <property type="term" value="C:membrane"/>
    <property type="evidence" value="ECO:0007669"/>
    <property type="project" value="UniProtKB-SubCell"/>
</dbReference>
<dbReference type="Gene3D" id="1.20.58.1610">
    <property type="entry name" value="NADH:ubiquinone/plastoquinone oxidoreductase, chain 3"/>
    <property type="match status" value="1"/>
</dbReference>
<evidence type="ECO:0000256" key="9">
    <source>
        <dbReference type="ARBA" id="ARBA00022989"/>
    </source>
</evidence>
<comment type="function">
    <text evidence="1">Core subunit of the mitochondrial membrane respiratory chain NADH dehydrogenase (Complex I) that is believed to belong to the minimal assembly required for catalysis. Complex I functions in the transfer of electrons from NADH to the respiratory chain. The immediate electron acceptor for the enzyme is believed to be ubiquinone.</text>
</comment>
<keyword evidence="6 13" id="KW-0812">Transmembrane</keyword>
<evidence type="ECO:0000256" key="3">
    <source>
        <dbReference type="ARBA" id="ARBA00008472"/>
    </source>
</evidence>
<dbReference type="EMBL" id="PSQE01000002">
    <property type="protein sequence ID" value="RHN73556.1"/>
    <property type="molecule type" value="Genomic_DNA"/>
</dbReference>
<protein>
    <recommendedName>
        <fullName evidence="4">NADH-ubiquinone oxidoreductase chain 3</fullName>
    </recommendedName>
    <alternativeName>
        <fullName evidence="11">NADH dehydrogenase subunit 3</fullName>
    </alternativeName>
</protein>
<keyword evidence="14" id="KW-0560">Oxidoreductase</keyword>
<comment type="subcellular location">
    <subcellularLocation>
        <location evidence="2">Membrane</location>
    </subcellularLocation>
</comment>
<dbReference type="AlphaFoldDB" id="A0A396J5X2"/>
<keyword evidence="10 13" id="KW-0472">Membrane</keyword>
<reference evidence="14" key="1">
    <citation type="journal article" date="2018" name="Nat. Plants">
        <title>Whole-genome landscape of Medicago truncatula symbiotic genes.</title>
        <authorList>
            <person name="Pecrix Y."/>
            <person name="Gamas P."/>
            <person name="Carrere S."/>
        </authorList>
    </citation>
    <scope>NUCLEOTIDE SEQUENCE</scope>
    <source>
        <tissue evidence="14">Leaves</tissue>
    </source>
</reference>
<comment type="catalytic activity">
    <reaction evidence="12">
        <text>a ubiquinone + NADH + 5 H(+)(in) = a ubiquinol + NAD(+) + 4 H(+)(out)</text>
        <dbReference type="Rhea" id="RHEA:29091"/>
        <dbReference type="Rhea" id="RHEA-COMP:9565"/>
        <dbReference type="Rhea" id="RHEA-COMP:9566"/>
        <dbReference type="ChEBI" id="CHEBI:15378"/>
        <dbReference type="ChEBI" id="CHEBI:16389"/>
        <dbReference type="ChEBI" id="CHEBI:17976"/>
        <dbReference type="ChEBI" id="CHEBI:57540"/>
        <dbReference type="ChEBI" id="CHEBI:57945"/>
        <dbReference type="EC" id="7.1.1.2"/>
    </reaction>
</comment>
<dbReference type="GO" id="GO:0008137">
    <property type="term" value="F:NADH dehydrogenase (ubiquinone) activity"/>
    <property type="evidence" value="ECO:0007669"/>
    <property type="project" value="UniProtKB-EC"/>
</dbReference>
<keyword evidence="8" id="KW-1278">Translocase</keyword>
<dbReference type="GO" id="GO:0016491">
    <property type="term" value="F:oxidoreductase activity"/>
    <property type="evidence" value="ECO:0007669"/>
    <property type="project" value="UniProtKB-KW"/>
</dbReference>
<evidence type="ECO:0000256" key="1">
    <source>
        <dbReference type="ARBA" id="ARBA00003257"/>
    </source>
</evidence>
<organism evidence="14">
    <name type="scientific">Medicago truncatula</name>
    <name type="common">Barrel medic</name>
    <name type="synonym">Medicago tribuloides</name>
    <dbReference type="NCBI Taxonomy" id="3880"/>
    <lineage>
        <taxon>Eukaryota</taxon>
        <taxon>Viridiplantae</taxon>
        <taxon>Streptophyta</taxon>
        <taxon>Embryophyta</taxon>
        <taxon>Tracheophyta</taxon>
        <taxon>Spermatophyta</taxon>
        <taxon>Magnoliopsida</taxon>
        <taxon>eudicotyledons</taxon>
        <taxon>Gunneridae</taxon>
        <taxon>Pentapetalae</taxon>
        <taxon>rosids</taxon>
        <taxon>fabids</taxon>
        <taxon>Fabales</taxon>
        <taxon>Fabaceae</taxon>
        <taxon>Papilionoideae</taxon>
        <taxon>50 kb inversion clade</taxon>
        <taxon>NPAAA clade</taxon>
        <taxon>Hologalegina</taxon>
        <taxon>IRL clade</taxon>
        <taxon>Trifolieae</taxon>
        <taxon>Medicago</taxon>
    </lineage>
</organism>
<accession>A0A396J5X2</accession>
<gene>
    <name evidence="14" type="ORF">MtrunA17_Chr2g0299771</name>
</gene>
<keyword evidence="14" id="KW-0830">Ubiquinone</keyword>
<dbReference type="Gramene" id="rna9381">
    <property type="protein sequence ID" value="RHN73556.1"/>
    <property type="gene ID" value="gene9381"/>
</dbReference>
<name>A0A396J5X2_MEDTR</name>
<evidence type="ECO:0000256" key="6">
    <source>
        <dbReference type="ARBA" id="ARBA00022692"/>
    </source>
</evidence>
<comment type="similarity">
    <text evidence="3">Belongs to the complex I subunit 3 family.</text>
</comment>
<dbReference type="Pfam" id="PF00507">
    <property type="entry name" value="Oxidored_q4"/>
    <property type="match status" value="1"/>
</dbReference>
<evidence type="ECO:0000256" key="7">
    <source>
        <dbReference type="ARBA" id="ARBA00022857"/>
    </source>
</evidence>
<keyword evidence="5" id="KW-0813">Transport</keyword>
<evidence type="ECO:0000256" key="5">
    <source>
        <dbReference type="ARBA" id="ARBA00022448"/>
    </source>
</evidence>
<evidence type="ECO:0000256" key="11">
    <source>
        <dbReference type="ARBA" id="ARBA00031029"/>
    </source>
</evidence>
<dbReference type="PANTHER" id="PTHR11058:SF9">
    <property type="entry name" value="NADH-UBIQUINONE OXIDOREDUCTASE CHAIN 3"/>
    <property type="match status" value="1"/>
</dbReference>
<evidence type="ECO:0000256" key="2">
    <source>
        <dbReference type="ARBA" id="ARBA00004370"/>
    </source>
</evidence>
<evidence type="ECO:0000256" key="8">
    <source>
        <dbReference type="ARBA" id="ARBA00022967"/>
    </source>
</evidence>
<dbReference type="InterPro" id="IPR000440">
    <property type="entry name" value="NADH_UbQ/plastoQ_OxRdtase_su3"/>
</dbReference>
<dbReference type="Proteomes" id="UP000265566">
    <property type="component" value="Chromosome 2"/>
</dbReference>
<evidence type="ECO:0000256" key="4">
    <source>
        <dbReference type="ARBA" id="ARBA00021007"/>
    </source>
</evidence>
<evidence type="ECO:0000256" key="10">
    <source>
        <dbReference type="ARBA" id="ARBA00023136"/>
    </source>
</evidence>
<dbReference type="PANTHER" id="PTHR11058">
    <property type="entry name" value="NADH-UBIQUINONE OXIDOREDUCTASE CHAIN 3"/>
    <property type="match status" value="1"/>
</dbReference>
<dbReference type="InterPro" id="IPR038430">
    <property type="entry name" value="NDAH_ubi_oxred_su3_sf"/>
</dbReference>
<evidence type="ECO:0000313" key="14">
    <source>
        <dbReference type="EMBL" id="RHN73556.1"/>
    </source>
</evidence>
<proteinExistence type="inferred from homology"/>
<evidence type="ECO:0000256" key="13">
    <source>
        <dbReference type="SAM" id="Phobius"/>
    </source>
</evidence>
<sequence length="167" mass="19730">MTNNVFSRFRQAQAQSYRFRHTRFYFFISTLELFVFLLSRLRRSPHSASSYDFFLLGLLVKYNNNELCTKKLYLTCFSLILLSFPFPFASKSSTYPKKLSAYKCGSDPFDDVESRFDIRIYHVSISFIILDREVTSQQDSSVWILVYEGLFIDFDDQISLYEWKVGA</sequence>
<evidence type="ECO:0000256" key="12">
    <source>
        <dbReference type="ARBA" id="ARBA00049551"/>
    </source>
</evidence>
<keyword evidence="9 13" id="KW-1133">Transmembrane helix</keyword>